<evidence type="ECO:0000313" key="1">
    <source>
        <dbReference type="EMBL" id="KMP03452.1"/>
    </source>
</evidence>
<reference evidence="2" key="1">
    <citation type="journal article" date="2010" name="Genome Res.">
        <title>Population genomic sequencing of Coccidioides fungi reveals recent hybridization and transposon control.</title>
        <authorList>
            <person name="Neafsey D.E."/>
            <person name="Barker B.M."/>
            <person name="Sharpton T.J."/>
            <person name="Stajich J.E."/>
            <person name="Park D.J."/>
            <person name="Whiston E."/>
            <person name="Hung C.-Y."/>
            <person name="McMahan C."/>
            <person name="White J."/>
            <person name="Sykes S."/>
            <person name="Heiman D."/>
            <person name="Young S."/>
            <person name="Zeng Q."/>
            <person name="Abouelleil A."/>
            <person name="Aftuck L."/>
            <person name="Bessette D."/>
            <person name="Brown A."/>
            <person name="FitzGerald M."/>
            <person name="Lui A."/>
            <person name="Macdonald J.P."/>
            <person name="Priest M."/>
            <person name="Orbach M.J."/>
            <person name="Galgiani J.N."/>
            <person name="Kirkland T.N."/>
            <person name="Cole G.T."/>
            <person name="Birren B.W."/>
            <person name="Henn M.R."/>
            <person name="Taylor J.W."/>
            <person name="Rounsley S.D."/>
        </authorList>
    </citation>
    <scope>NUCLEOTIDE SEQUENCE [LARGE SCALE GENOMIC DNA]</scope>
    <source>
        <strain evidence="2">RMSCC 2394</strain>
    </source>
</reference>
<sequence length="99" mass="10656">MTSVLVFDVQPPVKSQLPVGFRRPSSTTQQTGLIFDSLVAPPERLCPGSAAAPGAAHGKPTLWMAKGSLIFETTVEFYVYVILSPPPNPLHTLLKSPKQ</sequence>
<accession>A0A0J7B0Y5</accession>
<organism evidence="1 2">
    <name type="scientific">Coccidioides immitis RMSCC 2394</name>
    <dbReference type="NCBI Taxonomy" id="404692"/>
    <lineage>
        <taxon>Eukaryota</taxon>
        <taxon>Fungi</taxon>
        <taxon>Dikarya</taxon>
        <taxon>Ascomycota</taxon>
        <taxon>Pezizomycotina</taxon>
        <taxon>Eurotiomycetes</taxon>
        <taxon>Eurotiomycetidae</taxon>
        <taxon>Onygenales</taxon>
        <taxon>Onygenaceae</taxon>
        <taxon>Coccidioides</taxon>
    </lineage>
</organism>
<protein>
    <submittedName>
        <fullName evidence="1">Uncharacterized protein</fullName>
    </submittedName>
</protein>
<dbReference type="EMBL" id="DS028094">
    <property type="protein sequence ID" value="KMP03452.1"/>
    <property type="molecule type" value="Genomic_DNA"/>
</dbReference>
<gene>
    <name evidence="1" type="ORF">CIRG_03144</name>
</gene>
<dbReference type="Proteomes" id="UP000054565">
    <property type="component" value="Unassembled WGS sequence"/>
</dbReference>
<evidence type="ECO:0000313" key="2">
    <source>
        <dbReference type="Proteomes" id="UP000054565"/>
    </source>
</evidence>
<dbReference type="AlphaFoldDB" id="A0A0J7B0Y5"/>
<name>A0A0J7B0Y5_COCIT</name>
<proteinExistence type="predicted"/>